<comment type="caution">
    <text evidence="1">The sequence shown here is derived from an EMBL/GenBank/DDBJ whole genome shotgun (WGS) entry which is preliminary data.</text>
</comment>
<organism evidence="1 2">
    <name type="scientific">Diversispora epigaea</name>
    <dbReference type="NCBI Taxonomy" id="1348612"/>
    <lineage>
        <taxon>Eukaryota</taxon>
        <taxon>Fungi</taxon>
        <taxon>Fungi incertae sedis</taxon>
        <taxon>Mucoromycota</taxon>
        <taxon>Glomeromycotina</taxon>
        <taxon>Glomeromycetes</taxon>
        <taxon>Diversisporales</taxon>
        <taxon>Diversisporaceae</taxon>
        <taxon>Diversispora</taxon>
    </lineage>
</organism>
<evidence type="ECO:0000313" key="2">
    <source>
        <dbReference type="Proteomes" id="UP000266861"/>
    </source>
</evidence>
<reference evidence="1 2" key="1">
    <citation type="submission" date="2018-08" db="EMBL/GenBank/DDBJ databases">
        <title>Genome and evolution of the arbuscular mycorrhizal fungus Diversispora epigaea (formerly Glomus versiforme) and its bacterial endosymbionts.</title>
        <authorList>
            <person name="Sun X."/>
            <person name="Fei Z."/>
            <person name="Harrison M."/>
        </authorList>
    </citation>
    <scope>NUCLEOTIDE SEQUENCE [LARGE SCALE GENOMIC DNA]</scope>
    <source>
        <strain evidence="1 2">IT104</strain>
    </source>
</reference>
<gene>
    <name evidence="1" type="ORF">Glove_357g31</name>
</gene>
<evidence type="ECO:0000313" key="1">
    <source>
        <dbReference type="EMBL" id="RHZ60169.1"/>
    </source>
</evidence>
<name>A0A397HBN6_9GLOM</name>
<dbReference type="AlphaFoldDB" id="A0A397HBN6"/>
<dbReference type="Proteomes" id="UP000266861">
    <property type="component" value="Unassembled WGS sequence"/>
</dbReference>
<dbReference type="EMBL" id="PQFF01000325">
    <property type="protein sequence ID" value="RHZ60169.1"/>
    <property type="molecule type" value="Genomic_DNA"/>
</dbReference>
<accession>A0A397HBN6</accession>
<proteinExistence type="predicted"/>
<sequence length="141" mass="16012">MTKTKLLELVLAAENLLVFKKAKHENCKSCKKTKIVTCTPTTTETIRPPILTPKKKCCNEGGAGQNNIFNRASSNITTVDCCKYCFDNPSCYFWRMAFTPFYECALFTWNQVCTNFTLNTIPSWKVGMIGCDKFRVRAVPE</sequence>
<protein>
    <submittedName>
        <fullName evidence="1">Uncharacterized protein</fullName>
    </submittedName>
</protein>
<keyword evidence="2" id="KW-1185">Reference proteome</keyword>